<keyword evidence="3" id="KW-1185">Reference proteome</keyword>
<name>A0A2Z4IMZ2_9BACT</name>
<organism evidence="2 3">
    <name type="scientific">Echinicola strongylocentroti</name>
    <dbReference type="NCBI Taxonomy" id="1795355"/>
    <lineage>
        <taxon>Bacteria</taxon>
        <taxon>Pseudomonadati</taxon>
        <taxon>Bacteroidota</taxon>
        <taxon>Cytophagia</taxon>
        <taxon>Cytophagales</taxon>
        <taxon>Cyclobacteriaceae</taxon>
        <taxon>Echinicola</taxon>
    </lineage>
</organism>
<dbReference type="RefSeq" id="WP_112785371.1">
    <property type="nucleotide sequence ID" value="NZ_CP030041.1"/>
</dbReference>
<dbReference type="KEGG" id="est:DN752_18685"/>
<evidence type="ECO:0000256" key="1">
    <source>
        <dbReference type="SAM" id="SignalP"/>
    </source>
</evidence>
<dbReference type="OrthoDB" id="1121653at2"/>
<keyword evidence="1" id="KW-0732">Signal</keyword>
<feature type="chain" id="PRO_5016324923" description="DUF2490 domain-containing protein" evidence="1">
    <location>
        <begin position="20"/>
        <end position="239"/>
    </location>
</feature>
<evidence type="ECO:0000313" key="2">
    <source>
        <dbReference type="EMBL" id="AWW31998.1"/>
    </source>
</evidence>
<evidence type="ECO:0000313" key="3">
    <source>
        <dbReference type="Proteomes" id="UP000248688"/>
    </source>
</evidence>
<dbReference type="AlphaFoldDB" id="A0A2Z4IMZ2"/>
<accession>A0A2Z4IMZ2</accession>
<proteinExistence type="predicted"/>
<dbReference type="Pfam" id="PF10677">
    <property type="entry name" value="DUF2490"/>
    <property type="match status" value="1"/>
</dbReference>
<evidence type="ECO:0008006" key="4">
    <source>
        <dbReference type="Google" id="ProtNLM"/>
    </source>
</evidence>
<dbReference type="InterPro" id="IPR019619">
    <property type="entry name" value="DUF2490"/>
</dbReference>
<dbReference type="EMBL" id="CP030041">
    <property type="protein sequence ID" value="AWW31998.1"/>
    <property type="molecule type" value="Genomic_DNA"/>
</dbReference>
<dbReference type="Proteomes" id="UP000248688">
    <property type="component" value="Chromosome"/>
</dbReference>
<reference evidence="2 3" key="1">
    <citation type="submission" date="2018-06" db="EMBL/GenBank/DDBJ databases">
        <title>Echinicola strongylocentroti sp. nov., isolated from a sea urchin Strongylocentrotus intermedius.</title>
        <authorList>
            <person name="Bae S.S."/>
        </authorList>
    </citation>
    <scope>NUCLEOTIDE SEQUENCE [LARGE SCALE GENOMIC DNA]</scope>
    <source>
        <strain evidence="2 3">MEBiC08714</strain>
    </source>
</reference>
<gene>
    <name evidence="2" type="ORF">DN752_18685</name>
</gene>
<sequence length="239" mass="28118">MRKFFTIVFFLIVIQSSFAQGHKRDYFGTQIGTSFTYPLPRGWKANGKLYTRIFWAKDGQNNEELGKNAPAMDVIRFTLAVAKSHSPFFSYGMGYLIGGEQEFGGGYDRENRLFQQVTFSQLLKGRARLAQQIKLEERFMESGNRVRLRTKFSYELPLQGKNLDPSEWYLLGEYELLMDLRNKQARNAFFYDNRLQLNIGRYTMKMKKIEYGIGYYLTTISKSSDKEQFWFLRFGLFLN</sequence>
<protein>
    <recommendedName>
        <fullName evidence="4">DUF2490 domain-containing protein</fullName>
    </recommendedName>
</protein>
<feature type="signal peptide" evidence="1">
    <location>
        <begin position="1"/>
        <end position="19"/>
    </location>
</feature>